<evidence type="ECO:0000313" key="8">
    <source>
        <dbReference type="Proteomes" id="UP000010729"/>
    </source>
</evidence>
<dbReference type="GO" id="GO:0030170">
    <property type="term" value="F:pyridoxal phosphate binding"/>
    <property type="evidence" value="ECO:0007669"/>
    <property type="project" value="InterPro"/>
</dbReference>
<accession>N1V1V5</accession>
<evidence type="ECO:0000256" key="4">
    <source>
        <dbReference type="ARBA" id="ARBA00022898"/>
    </source>
</evidence>
<dbReference type="CDD" id="cd00609">
    <property type="entry name" value="AAT_like"/>
    <property type="match status" value="1"/>
</dbReference>
<evidence type="ECO:0000256" key="1">
    <source>
        <dbReference type="ARBA" id="ARBA00001933"/>
    </source>
</evidence>
<dbReference type="PANTHER" id="PTHR43643">
    <property type="entry name" value="HISTIDINOL-PHOSPHATE AMINOTRANSFERASE 2"/>
    <property type="match status" value="1"/>
</dbReference>
<dbReference type="Pfam" id="PF00155">
    <property type="entry name" value="Aminotran_1_2"/>
    <property type="match status" value="1"/>
</dbReference>
<dbReference type="AlphaFoldDB" id="N1V1V5"/>
<feature type="domain" description="Aminotransferase class I/classII large" evidence="6">
    <location>
        <begin position="44"/>
        <end position="263"/>
    </location>
</feature>
<feature type="non-terminal residue" evidence="7">
    <location>
        <position position="264"/>
    </location>
</feature>
<sequence>MNAPVNSPSISPVAVLPAPRPGIAVLPGYSRSSAKSRVRWIASSNESPVPPSAAVQEAIAAAGAGANRYPSLAANELTAAIATRLGLASDQLLAGAGSLALLQLLLSCYAGPGDEVVYAWRSYEAYPILTGVTGATAVEIPLGPAAEHDLHAMAGAITNATRVVIVCSPNNPTGTVTGRGELLQFLELVPPRVLVVLDEAYREFTLPTDDNTDLLAAFPNLAILRTFSKAYGLAGLRVGYLATSPGIAAILRRAAPPFPVSRVA</sequence>
<comment type="caution">
    <text evidence="7">The sequence shown here is derived from an EMBL/GenBank/DDBJ whole genome shotgun (WGS) entry which is preliminary data.</text>
</comment>
<name>N1V1V5_9MICC</name>
<dbReference type="InterPro" id="IPR004839">
    <property type="entry name" value="Aminotransferase_I/II_large"/>
</dbReference>
<comment type="similarity">
    <text evidence="5">Belongs to the class-II pyridoxal-phosphate-dependent aminotransferase family.</text>
</comment>
<evidence type="ECO:0000256" key="3">
    <source>
        <dbReference type="ARBA" id="ARBA00022679"/>
    </source>
</evidence>
<dbReference type="RefSeq" id="WP_005275223.1">
    <property type="nucleotide sequence ID" value="NZ_ANPE02000313.1"/>
</dbReference>
<evidence type="ECO:0000313" key="7">
    <source>
        <dbReference type="EMBL" id="EMY32223.1"/>
    </source>
</evidence>
<keyword evidence="8" id="KW-1185">Reference proteome</keyword>
<keyword evidence="2 7" id="KW-0032">Aminotransferase</keyword>
<protein>
    <submittedName>
        <fullName evidence="7">Aminotransferase</fullName>
    </submittedName>
</protein>
<dbReference type="InterPro" id="IPR015421">
    <property type="entry name" value="PyrdxlP-dep_Trfase_major"/>
</dbReference>
<proteinExistence type="inferred from homology"/>
<gene>
    <name evidence="7" type="ORF">D477_021258</name>
</gene>
<dbReference type="PANTHER" id="PTHR43643:SF3">
    <property type="entry name" value="HISTIDINOL-PHOSPHATE AMINOTRANSFERASE"/>
    <property type="match status" value="1"/>
</dbReference>
<organism evidence="7 8">
    <name type="scientific">Arthrobacter crystallopoietes BAB-32</name>
    <dbReference type="NCBI Taxonomy" id="1246476"/>
    <lineage>
        <taxon>Bacteria</taxon>
        <taxon>Bacillati</taxon>
        <taxon>Actinomycetota</taxon>
        <taxon>Actinomycetes</taxon>
        <taxon>Micrococcales</taxon>
        <taxon>Micrococcaceae</taxon>
        <taxon>Crystallibacter</taxon>
    </lineage>
</organism>
<keyword evidence="3 7" id="KW-0808">Transferase</keyword>
<dbReference type="Proteomes" id="UP000010729">
    <property type="component" value="Unassembled WGS sequence"/>
</dbReference>
<evidence type="ECO:0000259" key="6">
    <source>
        <dbReference type="Pfam" id="PF00155"/>
    </source>
</evidence>
<comment type="cofactor">
    <cofactor evidence="1 5">
        <name>pyridoxal 5'-phosphate</name>
        <dbReference type="ChEBI" id="CHEBI:597326"/>
    </cofactor>
</comment>
<dbReference type="InterPro" id="IPR001917">
    <property type="entry name" value="Aminotrans_II_pyridoxalP_BS"/>
</dbReference>
<evidence type="ECO:0000256" key="5">
    <source>
        <dbReference type="RuleBase" id="RU003693"/>
    </source>
</evidence>
<dbReference type="InterPro" id="IPR050106">
    <property type="entry name" value="HistidinolP_aminotransfase"/>
</dbReference>
<dbReference type="EMBL" id="ANPE02000313">
    <property type="protein sequence ID" value="EMY32223.1"/>
    <property type="molecule type" value="Genomic_DNA"/>
</dbReference>
<dbReference type="PROSITE" id="PS00599">
    <property type="entry name" value="AA_TRANSFER_CLASS_2"/>
    <property type="match status" value="1"/>
</dbReference>
<keyword evidence="4 5" id="KW-0663">Pyridoxal phosphate</keyword>
<dbReference type="InterPro" id="IPR015424">
    <property type="entry name" value="PyrdxlP-dep_Trfase"/>
</dbReference>
<dbReference type="GO" id="GO:0008483">
    <property type="term" value="F:transaminase activity"/>
    <property type="evidence" value="ECO:0007669"/>
    <property type="project" value="UniProtKB-KW"/>
</dbReference>
<dbReference type="SUPFAM" id="SSF53383">
    <property type="entry name" value="PLP-dependent transferases"/>
    <property type="match status" value="1"/>
</dbReference>
<dbReference type="Gene3D" id="3.40.640.10">
    <property type="entry name" value="Type I PLP-dependent aspartate aminotransferase-like (Major domain)"/>
    <property type="match status" value="1"/>
</dbReference>
<dbReference type="OrthoDB" id="9809616at2"/>
<evidence type="ECO:0000256" key="2">
    <source>
        <dbReference type="ARBA" id="ARBA00022576"/>
    </source>
</evidence>
<reference evidence="7 8" key="1">
    <citation type="journal article" date="2013" name="Genome Announc.">
        <title>Draft Genome Sequence of Arthrobacter crystallopoietes Strain BAB-32, Revealing Genes for Bioremediation.</title>
        <authorList>
            <person name="Joshi M.N."/>
            <person name="Pandit A.S."/>
            <person name="Sharma A."/>
            <person name="Pandya R.V."/>
            <person name="Desai S.M."/>
            <person name="Saxena A.K."/>
            <person name="Bagatharia S.B."/>
        </authorList>
    </citation>
    <scope>NUCLEOTIDE SEQUENCE [LARGE SCALE GENOMIC DNA]</scope>
    <source>
        <strain evidence="7 8">BAB-32</strain>
    </source>
</reference>